<protein>
    <submittedName>
        <fullName evidence="4">Peptidoglycan-binding domain 1 protein</fullName>
    </submittedName>
</protein>
<dbReference type="Pfam" id="PF01471">
    <property type="entry name" value="PG_binding_1"/>
    <property type="match status" value="1"/>
</dbReference>
<proteinExistence type="predicted"/>
<organism evidence="4 5">
    <name type="scientific">Crinalium epipsammum PCC 9333</name>
    <dbReference type="NCBI Taxonomy" id="1173022"/>
    <lineage>
        <taxon>Bacteria</taxon>
        <taxon>Bacillati</taxon>
        <taxon>Cyanobacteriota</taxon>
        <taxon>Cyanophyceae</taxon>
        <taxon>Gomontiellales</taxon>
        <taxon>Gomontiellaceae</taxon>
        <taxon>Crinalium</taxon>
    </lineage>
</organism>
<dbReference type="eggNOG" id="COG3409">
    <property type="taxonomic scope" value="Bacteria"/>
</dbReference>
<dbReference type="InterPro" id="IPR036365">
    <property type="entry name" value="PGBD-like_sf"/>
</dbReference>
<sequence>MNFKVVCLISGLTLAAAMPAYSSPNPFQIAQSDQSGGTMTRGDAMSSGNAMTPGDAMKAGDAMKSGNAMTPGSAMLKTGSTGEDVRFVQKFLRRKGFYTGSVNGMFDNETRTAVIKFQNSKKISPTGIVGPTTRSAMI</sequence>
<gene>
    <name evidence="4" type="ORF">Cri9333_0251</name>
</gene>
<feature type="compositionally biased region" description="Polar residues" evidence="1">
    <location>
        <begin position="28"/>
        <end position="38"/>
    </location>
</feature>
<name>K9VT45_9CYAN</name>
<keyword evidence="5" id="KW-1185">Reference proteome</keyword>
<feature type="domain" description="Peptidoglycan binding-like" evidence="3">
    <location>
        <begin position="81"/>
        <end position="137"/>
    </location>
</feature>
<evidence type="ECO:0000313" key="4">
    <source>
        <dbReference type="EMBL" id="AFZ11243.1"/>
    </source>
</evidence>
<dbReference type="EMBL" id="CP003620">
    <property type="protein sequence ID" value="AFZ11243.1"/>
    <property type="molecule type" value="Genomic_DNA"/>
</dbReference>
<evidence type="ECO:0000256" key="2">
    <source>
        <dbReference type="SAM" id="SignalP"/>
    </source>
</evidence>
<dbReference type="HOGENOM" id="CLU_1947866_0_0_3"/>
<dbReference type="Gene3D" id="1.10.101.10">
    <property type="entry name" value="PGBD-like superfamily/PGBD"/>
    <property type="match status" value="1"/>
</dbReference>
<evidence type="ECO:0000313" key="5">
    <source>
        <dbReference type="Proteomes" id="UP000010472"/>
    </source>
</evidence>
<feature type="chain" id="PRO_5003937679" evidence="2">
    <location>
        <begin position="23"/>
        <end position="138"/>
    </location>
</feature>
<dbReference type="Proteomes" id="UP000010472">
    <property type="component" value="Chromosome"/>
</dbReference>
<evidence type="ECO:0000259" key="3">
    <source>
        <dbReference type="Pfam" id="PF01471"/>
    </source>
</evidence>
<dbReference type="KEGG" id="cep:Cri9333_0251"/>
<dbReference type="InterPro" id="IPR002477">
    <property type="entry name" value="Peptidoglycan-bd-like"/>
</dbReference>
<dbReference type="AlphaFoldDB" id="K9VT45"/>
<evidence type="ECO:0000256" key="1">
    <source>
        <dbReference type="SAM" id="MobiDB-lite"/>
    </source>
</evidence>
<feature type="signal peptide" evidence="2">
    <location>
        <begin position="1"/>
        <end position="22"/>
    </location>
</feature>
<accession>K9VT45</accession>
<dbReference type="STRING" id="1173022.Cri9333_0251"/>
<reference evidence="4 5" key="1">
    <citation type="submission" date="2012-06" db="EMBL/GenBank/DDBJ databases">
        <title>Finished chromosome of genome of Crinalium epipsammum PCC 9333.</title>
        <authorList>
            <consortium name="US DOE Joint Genome Institute"/>
            <person name="Gugger M."/>
            <person name="Coursin T."/>
            <person name="Rippka R."/>
            <person name="Tandeau De Marsac N."/>
            <person name="Huntemann M."/>
            <person name="Wei C.-L."/>
            <person name="Han J."/>
            <person name="Detter J.C."/>
            <person name="Han C."/>
            <person name="Tapia R."/>
            <person name="Davenport K."/>
            <person name="Daligault H."/>
            <person name="Erkkila T."/>
            <person name="Gu W."/>
            <person name="Munk A.C.C."/>
            <person name="Teshima H."/>
            <person name="Xu Y."/>
            <person name="Chain P."/>
            <person name="Chen A."/>
            <person name="Krypides N."/>
            <person name="Mavromatis K."/>
            <person name="Markowitz V."/>
            <person name="Szeto E."/>
            <person name="Ivanova N."/>
            <person name="Mikhailova N."/>
            <person name="Ovchinnikova G."/>
            <person name="Pagani I."/>
            <person name="Pati A."/>
            <person name="Goodwin L."/>
            <person name="Peters L."/>
            <person name="Pitluck S."/>
            <person name="Woyke T."/>
            <person name="Kerfeld C."/>
        </authorList>
    </citation>
    <scope>NUCLEOTIDE SEQUENCE [LARGE SCALE GENOMIC DNA]</scope>
    <source>
        <strain evidence="4 5">PCC 9333</strain>
    </source>
</reference>
<dbReference type="OrthoDB" id="529556at2"/>
<dbReference type="InterPro" id="IPR036366">
    <property type="entry name" value="PGBDSf"/>
</dbReference>
<feature type="region of interest" description="Disordered" evidence="1">
    <location>
        <begin position="28"/>
        <end position="76"/>
    </location>
</feature>
<dbReference type="SUPFAM" id="SSF47090">
    <property type="entry name" value="PGBD-like"/>
    <property type="match status" value="1"/>
</dbReference>
<dbReference type="RefSeq" id="WP_015201387.1">
    <property type="nucleotide sequence ID" value="NC_019753.1"/>
</dbReference>
<keyword evidence="2" id="KW-0732">Signal</keyword>